<dbReference type="SUPFAM" id="SSF52743">
    <property type="entry name" value="Subtilisin-like"/>
    <property type="match status" value="1"/>
</dbReference>
<sequence>MKNLLLLMFVFASGFLVAQTQSASNRMRWDQLIQYSKTFKNETGVSQEVVDAYPVYKISGVWYVSLYGKRLPNCNWNLIQENNILLGSSVGKITTMKVPLERLNIIDFSQFYSYLEIPGKIVPQLDKAVKDTRADSVQQGINLPGAFTGKDILIGVTDWGFDYGHPMFYDTLLTQSRVYAAWDQYKQTGDLPFGQTYGVEYDTPAELAAAETDTANIYSHHTHGSHVSGIAGGSGAGSVYRGFGFESQYLFTTFYIDQASAIDAFVWMKDKAEAAGKRLVVNMSWGVYYNQMGSLDGFSLLSEAIDELSATNQVVFVAAAGNNNGTNFHIKKTFNNNFFNTLVGFYSYAANPNMWGECITVWGEQGHNFSNKISIYNNVGTLLVASPTYSTSTTGYLDSILVAGNDTIEFNISKESANPLNGKPGMQIRIRSLNANNRVVLTGSATDGTVHYWNLPELTNGAGNFGQTFSAYGANGITGDSFYAIGEPGCANSVITVAAYASSYVTTSGNTIGGAPASFTSIGPLHNETMKPDIAAPGVNVISSISSYTDAAYTAVASITFNNKTYDFAKFSGTSMATPCVTGIVSLILDANPNLSSQQVKNIIKTTARLDNYTGTIVAPGDTKWGMGKINAYAAVKLALNTLSVDENAQETPFVLYPNPTSGFLHILNLHDLQVSALSILSLDGKTIHPVVNQNAIDISELTGGMYLLRIQTDKELYTLNFVKE</sequence>
<accession>A0A556MJX8</accession>
<protein>
    <submittedName>
        <fullName evidence="11">S8 family serine peptidase</fullName>
    </submittedName>
</protein>
<dbReference type="Pfam" id="PF00082">
    <property type="entry name" value="Peptidase_S8"/>
    <property type="match status" value="2"/>
</dbReference>
<feature type="chain" id="PRO_5021839376" evidence="8">
    <location>
        <begin position="19"/>
        <end position="725"/>
    </location>
</feature>
<dbReference type="GO" id="GO:0006508">
    <property type="term" value="P:proteolysis"/>
    <property type="evidence" value="ECO:0007669"/>
    <property type="project" value="UniProtKB-KW"/>
</dbReference>
<feature type="domain" description="Secretion system C-terminal sorting" evidence="10">
    <location>
        <begin position="656"/>
        <end position="717"/>
    </location>
</feature>
<dbReference type="OrthoDB" id="9792152at2"/>
<evidence type="ECO:0000256" key="2">
    <source>
        <dbReference type="ARBA" id="ARBA00022670"/>
    </source>
</evidence>
<evidence type="ECO:0000256" key="8">
    <source>
        <dbReference type="SAM" id="SignalP"/>
    </source>
</evidence>
<evidence type="ECO:0000259" key="10">
    <source>
        <dbReference type="Pfam" id="PF18962"/>
    </source>
</evidence>
<keyword evidence="4 7" id="KW-0378">Hydrolase</keyword>
<feature type="domain" description="Peptidase S8/S53" evidence="9">
    <location>
        <begin position="149"/>
        <end position="340"/>
    </location>
</feature>
<evidence type="ECO:0000259" key="9">
    <source>
        <dbReference type="Pfam" id="PF00082"/>
    </source>
</evidence>
<reference evidence="11 12" key="1">
    <citation type="submission" date="2019-07" db="EMBL/GenBank/DDBJ databases">
        <authorList>
            <person name="Huq M.A."/>
        </authorList>
    </citation>
    <scope>NUCLEOTIDE SEQUENCE [LARGE SCALE GENOMIC DNA]</scope>
    <source>
        <strain evidence="11 12">MAH-3</strain>
    </source>
</reference>
<evidence type="ECO:0000256" key="6">
    <source>
        <dbReference type="PIRSR" id="PIRSR615500-1"/>
    </source>
</evidence>
<evidence type="ECO:0000256" key="4">
    <source>
        <dbReference type="ARBA" id="ARBA00022801"/>
    </source>
</evidence>
<evidence type="ECO:0000313" key="12">
    <source>
        <dbReference type="Proteomes" id="UP000316008"/>
    </source>
</evidence>
<keyword evidence="2 7" id="KW-0645">Protease</keyword>
<dbReference type="InterPro" id="IPR015500">
    <property type="entry name" value="Peptidase_S8_subtilisin-rel"/>
</dbReference>
<dbReference type="InterPro" id="IPR026444">
    <property type="entry name" value="Secre_tail"/>
</dbReference>
<name>A0A556MJX8_9FLAO</name>
<proteinExistence type="inferred from homology"/>
<dbReference type="InterPro" id="IPR023828">
    <property type="entry name" value="Peptidase_S8_Ser-AS"/>
</dbReference>
<dbReference type="EMBL" id="VLPL01000009">
    <property type="protein sequence ID" value="TSJ40169.1"/>
    <property type="molecule type" value="Genomic_DNA"/>
</dbReference>
<dbReference type="RefSeq" id="WP_144334297.1">
    <property type="nucleotide sequence ID" value="NZ_VLPL01000009.1"/>
</dbReference>
<dbReference type="PROSITE" id="PS51892">
    <property type="entry name" value="SUBTILASE"/>
    <property type="match status" value="1"/>
</dbReference>
<dbReference type="InterPro" id="IPR000209">
    <property type="entry name" value="Peptidase_S8/S53_dom"/>
</dbReference>
<dbReference type="InterPro" id="IPR036852">
    <property type="entry name" value="Peptidase_S8/S53_dom_sf"/>
</dbReference>
<dbReference type="PROSITE" id="PS00138">
    <property type="entry name" value="SUBTILASE_SER"/>
    <property type="match status" value="1"/>
</dbReference>
<keyword evidence="3 8" id="KW-0732">Signal</keyword>
<feature type="active site" description="Charge relay system" evidence="6 7">
    <location>
        <position position="158"/>
    </location>
</feature>
<dbReference type="InterPro" id="IPR050131">
    <property type="entry name" value="Peptidase_S8_subtilisin-like"/>
</dbReference>
<dbReference type="Gene3D" id="3.40.50.200">
    <property type="entry name" value="Peptidase S8/S53 domain"/>
    <property type="match status" value="2"/>
</dbReference>
<dbReference type="AlphaFoldDB" id="A0A556MJX8"/>
<dbReference type="PANTHER" id="PTHR43806">
    <property type="entry name" value="PEPTIDASE S8"/>
    <property type="match status" value="1"/>
</dbReference>
<dbReference type="PRINTS" id="PR00723">
    <property type="entry name" value="SUBTILISIN"/>
</dbReference>
<dbReference type="Proteomes" id="UP000316008">
    <property type="component" value="Unassembled WGS sequence"/>
</dbReference>
<dbReference type="PANTHER" id="PTHR43806:SF11">
    <property type="entry name" value="CEREVISIN-RELATED"/>
    <property type="match status" value="1"/>
</dbReference>
<feature type="active site" description="Charge relay system" evidence="6 7">
    <location>
        <position position="223"/>
    </location>
</feature>
<comment type="caution">
    <text evidence="11">The sequence shown here is derived from an EMBL/GenBank/DDBJ whole genome shotgun (WGS) entry which is preliminary data.</text>
</comment>
<keyword evidence="12" id="KW-1185">Reference proteome</keyword>
<evidence type="ECO:0000256" key="1">
    <source>
        <dbReference type="ARBA" id="ARBA00011073"/>
    </source>
</evidence>
<evidence type="ECO:0000256" key="5">
    <source>
        <dbReference type="ARBA" id="ARBA00022825"/>
    </source>
</evidence>
<gene>
    <name evidence="11" type="ORF">FO442_16355</name>
</gene>
<dbReference type="NCBIfam" id="TIGR04183">
    <property type="entry name" value="Por_Secre_tail"/>
    <property type="match status" value="1"/>
</dbReference>
<dbReference type="Pfam" id="PF18962">
    <property type="entry name" value="Por_Secre_tail"/>
    <property type="match status" value="1"/>
</dbReference>
<feature type="domain" description="Peptidase S8/S53" evidence="9">
    <location>
        <begin position="471"/>
        <end position="609"/>
    </location>
</feature>
<comment type="similarity">
    <text evidence="1 7">Belongs to the peptidase S8 family.</text>
</comment>
<evidence type="ECO:0000256" key="3">
    <source>
        <dbReference type="ARBA" id="ARBA00022729"/>
    </source>
</evidence>
<feature type="signal peptide" evidence="8">
    <location>
        <begin position="1"/>
        <end position="18"/>
    </location>
</feature>
<feature type="active site" description="Charge relay system" evidence="6 7">
    <location>
        <position position="575"/>
    </location>
</feature>
<organism evidence="11 12">
    <name type="scientific">Fluviicola chungangensis</name>
    <dbReference type="NCBI Taxonomy" id="2597671"/>
    <lineage>
        <taxon>Bacteria</taxon>
        <taxon>Pseudomonadati</taxon>
        <taxon>Bacteroidota</taxon>
        <taxon>Flavobacteriia</taxon>
        <taxon>Flavobacteriales</taxon>
        <taxon>Crocinitomicaceae</taxon>
        <taxon>Fluviicola</taxon>
    </lineage>
</organism>
<evidence type="ECO:0000256" key="7">
    <source>
        <dbReference type="PROSITE-ProRule" id="PRU01240"/>
    </source>
</evidence>
<evidence type="ECO:0000313" key="11">
    <source>
        <dbReference type="EMBL" id="TSJ40169.1"/>
    </source>
</evidence>
<keyword evidence="5 7" id="KW-0720">Serine protease</keyword>
<dbReference type="GO" id="GO:0004252">
    <property type="term" value="F:serine-type endopeptidase activity"/>
    <property type="evidence" value="ECO:0007669"/>
    <property type="project" value="UniProtKB-UniRule"/>
</dbReference>